<name>A0A9P5MPK6_9AGAM</name>
<dbReference type="EMBL" id="WHVB01000051">
    <property type="protein sequence ID" value="KAF8464939.1"/>
    <property type="molecule type" value="Genomic_DNA"/>
</dbReference>
<organism evidence="2 3">
    <name type="scientific">Russula ochroleuca</name>
    <dbReference type="NCBI Taxonomy" id="152965"/>
    <lineage>
        <taxon>Eukaryota</taxon>
        <taxon>Fungi</taxon>
        <taxon>Dikarya</taxon>
        <taxon>Basidiomycota</taxon>
        <taxon>Agaricomycotina</taxon>
        <taxon>Agaricomycetes</taxon>
        <taxon>Russulales</taxon>
        <taxon>Russulaceae</taxon>
        <taxon>Russula</taxon>
    </lineage>
</organism>
<protein>
    <recommendedName>
        <fullName evidence="1">HNH nuclease domain-containing protein</fullName>
    </recommendedName>
</protein>
<reference evidence="2" key="1">
    <citation type="submission" date="2019-10" db="EMBL/GenBank/DDBJ databases">
        <authorList>
            <consortium name="DOE Joint Genome Institute"/>
            <person name="Kuo A."/>
            <person name="Miyauchi S."/>
            <person name="Kiss E."/>
            <person name="Drula E."/>
            <person name="Kohler A."/>
            <person name="Sanchez-Garcia M."/>
            <person name="Andreopoulos B."/>
            <person name="Barry K.W."/>
            <person name="Bonito G."/>
            <person name="Buee M."/>
            <person name="Carver A."/>
            <person name="Chen C."/>
            <person name="Cichocki N."/>
            <person name="Clum A."/>
            <person name="Culley D."/>
            <person name="Crous P.W."/>
            <person name="Fauchery L."/>
            <person name="Girlanda M."/>
            <person name="Hayes R."/>
            <person name="Keri Z."/>
            <person name="LaButti K."/>
            <person name="Lipzen A."/>
            <person name="Lombard V."/>
            <person name="Magnuson J."/>
            <person name="Maillard F."/>
            <person name="Morin E."/>
            <person name="Murat C."/>
            <person name="Nolan M."/>
            <person name="Ohm R."/>
            <person name="Pangilinan J."/>
            <person name="Pereira M."/>
            <person name="Perotto S."/>
            <person name="Peter M."/>
            <person name="Riley R."/>
            <person name="Sitrit Y."/>
            <person name="Stielow B."/>
            <person name="Szollosi G."/>
            <person name="Zifcakova L."/>
            <person name="Stursova M."/>
            <person name="Spatafora J.W."/>
            <person name="Tedersoo L."/>
            <person name="Vaario L.-M."/>
            <person name="Yamada A."/>
            <person name="Yan M."/>
            <person name="Wang P."/>
            <person name="Xu J."/>
            <person name="Bruns T."/>
            <person name="Baldrian P."/>
            <person name="Vilgalys R."/>
            <person name="Henrissat B."/>
            <person name="Grigoriev I.V."/>
            <person name="Hibbett D."/>
            <person name="Nagy L.G."/>
            <person name="Martin F.M."/>
        </authorList>
    </citation>
    <scope>NUCLEOTIDE SEQUENCE</scope>
    <source>
        <strain evidence="2">Prilba</strain>
    </source>
</reference>
<evidence type="ECO:0000313" key="3">
    <source>
        <dbReference type="Proteomes" id="UP000759537"/>
    </source>
</evidence>
<dbReference type="Proteomes" id="UP000759537">
    <property type="component" value="Unassembled WGS sequence"/>
</dbReference>
<feature type="domain" description="HNH nuclease" evidence="1">
    <location>
        <begin position="169"/>
        <end position="274"/>
    </location>
</feature>
<dbReference type="Pfam" id="PF13391">
    <property type="entry name" value="HNH_2"/>
    <property type="match status" value="1"/>
</dbReference>
<evidence type="ECO:0000259" key="1">
    <source>
        <dbReference type="Pfam" id="PF13391"/>
    </source>
</evidence>
<dbReference type="AlphaFoldDB" id="A0A9P5MPK6"/>
<dbReference type="OrthoDB" id="3163863at2759"/>
<comment type="caution">
    <text evidence="2">The sequence shown here is derived from an EMBL/GenBank/DDBJ whole genome shotgun (WGS) entry which is preliminary data.</text>
</comment>
<proteinExistence type="predicted"/>
<keyword evidence="3" id="KW-1185">Reference proteome</keyword>
<sequence>MSLFLPRSDSAESIVSVLTCASDEFQNFYDNESLNTEILSDEALRNIIRPNSASLRAADNRYRLDDLLSAMLMHAPHPSGKRYVAICLHIAHGKGEDGVVNAAKAWLDNLFLPMLAISKAIRTNPASSQTPDIDTTMQHIESASRAGQRSAAEQRALRDQVARRERYFCAITKLFDKSLAEKLVKAGHEEEIPDAGQHRMEAAHIIPFLLNKFDDKAISSPEITNAARTWDMLRSWTRIDFKTLIGSNINSPSNAIYMSTQEHSDFGHFLFYLDKEAYPDNPNKYKVRTPRKGLRLSSGLHEVDVEFPTQEESSIEPPNPEYLKVHAAFAKVLHLSGAAEYIESVERDAEMEGTLRMDGETDFSSYLQSKLTVMAY</sequence>
<reference evidence="2" key="2">
    <citation type="journal article" date="2020" name="Nat. Commun.">
        <title>Large-scale genome sequencing of mycorrhizal fungi provides insights into the early evolution of symbiotic traits.</title>
        <authorList>
            <person name="Miyauchi S."/>
            <person name="Kiss E."/>
            <person name="Kuo A."/>
            <person name="Drula E."/>
            <person name="Kohler A."/>
            <person name="Sanchez-Garcia M."/>
            <person name="Morin E."/>
            <person name="Andreopoulos B."/>
            <person name="Barry K.W."/>
            <person name="Bonito G."/>
            <person name="Buee M."/>
            <person name="Carver A."/>
            <person name="Chen C."/>
            <person name="Cichocki N."/>
            <person name="Clum A."/>
            <person name="Culley D."/>
            <person name="Crous P.W."/>
            <person name="Fauchery L."/>
            <person name="Girlanda M."/>
            <person name="Hayes R.D."/>
            <person name="Keri Z."/>
            <person name="LaButti K."/>
            <person name="Lipzen A."/>
            <person name="Lombard V."/>
            <person name="Magnuson J."/>
            <person name="Maillard F."/>
            <person name="Murat C."/>
            <person name="Nolan M."/>
            <person name="Ohm R.A."/>
            <person name="Pangilinan J."/>
            <person name="Pereira M.F."/>
            <person name="Perotto S."/>
            <person name="Peter M."/>
            <person name="Pfister S."/>
            <person name="Riley R."/>
            <person name="Sitrit Y."/>
            <person name="Stielow J.B."/>
            <person name="Szollosi G."/>
            <person name="Zifcakova L."/>
            <person name="Stursova M."/>
            <person name="Spatafora J.W."/>
            <person name="Tedersoo L."/>
            <person name="Vaario L.M."/>
            <person name="Yamada A."/>
            <person name="Yan M."/>
            <person name="Wang P."/>
            <person name="Xu J."/>
            <person name="Bruns T."/>
            <person name="Baldrian P."/>
            <person name="Vilgalys R."/>
            <person name="Dunand C."/>
            <person name="Henrissat B."/>
            <person name="Grigoriev I.V."/>
            <person name="Hibbett D."/>
            <person name="Nagy L.G."/>
            <person name="Martin F.M."/>
        </authorList>
    </citation>
    <scope>NUCLEOTIDE SEQUENCE</scope>
    <source>
        <strain evidence="2">Prilba</strain>
    </source>
</reference>
<accession>A0A9P5MPK6</accession>
<gene>
    <name evidence="2" type="ORF">DFH94DRAFT_784376</name>
</gene>
<dbReference type="InterPro" id="IPR003615">
    <property type="entry name" value="HNH_nuc"/>
</dbReference>
<evidence type="ECO:0000313" key="2">
    <source>
        <dbReference type="EMBL" id="KAF8464939.1"/>
    </source>
</evidence>